<evidence type="ECO:0000313" key="4">
    <source>
        <dbReference type="Proteomes" id="UP001487740"/>
    </source>
</evidence>
<accession>A0AAW0UTV3</accession>
<dbReference type="InterPro" id="IPR037667">
    <property type="entry name" value="FMC1_homologue"/>
</dbReference>
<dbReference type="EMBL" id="JARAKH010000008">
    <property type="protein sequence ID" value="KAK8402127.1"/>
    <property type="molecule type" value="Genomic_DNA"/>
</dbReference>
<sequence>MSTLFGKTQHIFSMLLHHFTDMAAVTPKIQTLRCLIREMRRSLLPHENVRHSPAFVYMMKEYRRNAVTDQQYCRQQEEMAYLAHTCATYLEASRRYQELHQEYHCRGERTVKETADIVGFKLPNEH</sequence>
<protein>
    <recommendedName>
        <fullName evidence="2">Protein FMC1 homolog</fullName>
    </recommendedName>
</protein>
<organism evidence="3 4">
    <name type="scientific">Scylla paramamosain</name>
    <name type="common">Mud crab</name>
    <dbReference type="NCBI Taxonomy" id="85552"/>
    <lineage>
        <taxon>Eukaryota</taxon>
        <taxon>Metazoa</taxon>
        <taxon>Ecdysozoa</taxon>
        <taxon>Arthropoda</taxon>
        <taxon>Crustacea</taxon>
        <taxon>Multicrustacea</taxon>
        <taxon>Malacostraca</taxon>
        <taxon>Eumalacostraca</taxon>
        <taxon>Eucarida</taxon>
        <taxon>Decapoda</taxon>
        <taxon>Pleocyemata</taxon>
        <taxon>Brachyura</taxon>
        <taxon>Eubrachyura</taxon>
        <taxon>Portunoidea</taxon>
        <taxon>Portunidae</taxon>
        <taxon>Portuninae</taxon>
        <taxon>Scylla</taxon>
    </lineage>
</organism>
<reference evidence="3 4" key="1">
    <citation type="submission" date="2023-03" db="EMBL/GenBank/DDBJ databases">
        <title>High-quality genome of Scylla paramamosain provides insights in environmental adaptation.</title>
        <authorList>
            <person name="Zhang L."/>
        </authorList>
    </citation>
    <scope>NUCLEOTIDE SEQUENCE [LARGE SCALE GENOMIC DNA]</scope>
    <source>
        <strain evidence="3">LZ_2023a</strain>
        <tissue evidence="3">Muscle</tissue>
    </source>
</reference>
<gene>
    <name evidence="3" type="ORF">O3P69_001311</name>
</gene>
<dbReference type="Proteomes" id="UP001487740">
    <property type="component" value="Unassembled WGS sequence"/>
</dbReference>
<dbReference type="PANTHER" id="PTHR31716:SF1">
    <property type="entry name" value="PROTEIN FMC1 HOMOLOG"/>
    <property type="match status" value="1"/>
</dbReference>
<dbReference type="GO" id="GO:0005739">
    <property type="term" value="C:mitochondrion"/>
    <property type="evidence" value="ECO:0007669"/>
    <property type="project" value="TreeGrafter"/>
</dbReference>
<keyword evidence="4" id="KW-1185">Reference proteome</keyword>
<comment type="similarity">
    <text evidence="1">Belongs to the FMC1 family.</text>
</comment>
<evidence type="ECO:0000256" key="2">
    <source>
        <dbReference type="ARBA" id="ARBA00013846"/>
    </source>
</evidence>
<name>A0AAW0UTV3_SCYPA</name>
<proteinExistence type="inferred from homology"/>
<dbReference type="CDD" id="cd20271">
    <property type="entry name" value="Complex1_LYR_FMC1"/>
    <property type="match status" value="1"/>
</dbReference>
<comment type="caution">
    <text evidence="3">The sequence shown here is derived from an EMBL/GenBank/DDBJ whole genome shotgun (WGS) entry which is preliminary data.</text>
</comment>
<dbReference type="AlphaFoldDB" id="A0AAW0UTV3"/>
<evidence type="ECO:0000256" key="1">
    <source>
        <dbReference type="ARBA" id="ARBA00009058"/>
    </source>
</evidence>
<dbReference type="PANTHER" id="PTHR31716">
    <property type="entry name" value="PROTEIN FMC1 HOMOLOG"/>
    <property type="match status" value="1"/>
</dbReference>
<evidence type="ECO:0000313" key="3">
    <source>
        <dbReference type="EMBL" id="KAK8402127.1"/>
    </source>
</evidence>